<dbReference type="Proteomes" id="UP000649617">
    <property type="component" value="Unassembled WGS sequence"/>
</dbReference>
<comment type="caution">
    <text evidence="2">The sequence shown here is derived from an EMBL/GenBank/DDBJ whole genome shotgun (WGS) entry which is preliminary data.</text>
</comment>
<protein>
    <submittedName>
        <fullName evidence="2">Uncharacterized protein</fullName>
    </submittedName>
</protein>
<keyword evidence="1" id="KW-0812">Transmembrane</keyword>
<dbReference type="OrthoDB" id="412384at2759"/>
<name>A0A812XLJ9_SYMPI</name>
<evidence type="ECO:0000256" key="1">
    <source>
        <dbReference type="SAM" id="Phobius"/>
    </source>
</evidence>
<evidence type="ECO:0000313" key="3">
    <source>
        <dbReference type="Proteomes" id="UP000649617"/>
    </source>
</evidence>
<dbReference type="AlphaFoldDB" id="A0A812XLJ9"/>
<proteinExistence type="predicted"/>
<sequence length="352" mass="39150">MVPTKIQLAIQKLQPIQLSYSRKKSQWESAFNLVALLSMLAIPYLVLVYPLSMRMLEVKREMCYGLQNFVVAYNADVGMAYGLLTTKRNASDPTLAEVAVQSYKFAHPTPWTQDAPPPAPKYFQLGLATQEFETGRIRKMAEEAAYFPVCWETDVLNGGGSNDTGLWTIAQSRMRAAAFHLDREDATTCAELRDYCYLPESRLLRLMCGDTCGCTDPMSVPWYKQKAEGCAEMCLSERRTRLRALPCQDFPQAGAATAWNEFWDNYAAAITAYFGEDRIQYANSSISLAQTMKAGGCAALQANPIDAITGESYCFGAADLFGPLAYLCPESCGCRTYSAENQAWYCPQSCSR</sequence>
<accession>A0A812XLJ9</accession>
<dbReference type="EMBL" id="CAJNIZ010046194">
    <property type="protein sequence ID" value="CAE7742596.1"/>
    <property type="molecule type" value="Genomic_DNA"/>
</dbReference>
<keyword evidence="3" id="KW-1185">Reference proteome</keyword>
<gene>
    <name evidence="2" type="ORF">SPIL2461_LOCUS21391</name>
</gene>
<feature type="transmembrane region" description="Helical" evidence="1">
    <location>
        <begin position="30"/>
        <end position="52"/>
    </location>
</feature>
<keyword evidence="1" id="KW-0472">Membrane</keyword>
<keyword evidence="1" id="KW-1133">Transmembrane helix</keyword>
<evidence type="ECO:0000313" key="2">
    <source>
        <dbReference type="EMBL" id="CAE7742596.1"/>
    </source>
</evidence>
<organism evidence="2 3">
    <name type="scientific">Symbiodinium pilosum</name>
    <name type="common">Dinoflagellate</name>
    <dbReference type="NCBI Taxonomy" id="2952"/>
    <lineage>
        <taxon>Eukaryota</taxon>
        <taxon>Sar</taxon>
        <taxon>Alveolata</taxon>
        <taxon>Dinophyceae</taxon>
        <taxon>Suessiales</taxon>
        <taxon>Symbiodiniaceae</taxon>
        <taxon>Symbiodinium</taxon>
    </lineage>
</organism>
<reference evidence="2" key="1">
    <citation type="submission" date="2021-02" db="EMBL/GenBank/DDBJ databases">
        <authorList>
            <person name="Dougan E. K."/>
            <person name="Rhodes N."/>
            <person name="Thang M."/>
            <person name="Chan C."/>
        </authorList>
    </citation>
    <scope>NUCLEOTIDE SEQUENCE</scope>
</reference>